<dbReference type="Pfam" id="PF01488">
    <property type="entry name" value="Shikimate_DH"/>
    <property type="match status" value="1"/>
</dbReference>
<dbReference type="InterPro" id="IPR011342">
    <property type="entry name" value="Shikimate_DH"/>
</dbReference>
<evidence type="ECO:0000256" key="1">
    <source>
        <dbReference type="ARBA" id="ARBA00004871"/>
    </source>
</evidence>
<feature type="domain" description="Quinate/shikimate 5-dehydrogenase/glutamyl-tRNA reductase" evidence="9">
    <location>
        <begin position="120"/>
        <end position="195"/>
    </location>
</feature>
<evidence type="ECO:0000259" key="10">
    <source>
        <dbReference type="Pfam" id="PF08501"/>
    </source>
</evidence>
<dbReference type="GO" id="GO:0050661">
    <property type="term" value="F:NADP binding"/>
    <property type="evidence" value="ECO:0007669"/>
    <property type="project" value="InterPro"/>
</dbReference>
<dbReference type="InterPro" id="IPR041121">
    <property type="entry name" value="SDH_C"/>
</dbReference>
<evidence type="ECO:0000259" key="9">
    <source>
        <dbReference type="Pfam" id="PF01488"/>
    </source>
</evidence>
<comment type="subunit">
    <text evidence="8">Homodimer.</text>
</comment>
<dbReference type="RefSeq" id="WP_076554792.1">
    <property type="nucleotide sequence ID" value="NZ_FTNU01000003.1"/>
</dbReference>
<feature type="binding site" evidence="8">
    <location>
        <position position="213"/>
    </location>
    <ligand>
        <name>NADP(+)</name>
        <dbReference type="ChEBI" id="CHEBI:58349"/>
    </ligand>
</feature>
<gene>
    <name evidence="8" type="primary">aroE</name>
    <name evidence="12" type="ORF">SAMN02745664_10381</name>
</gene>
<keyword evidence="4 8" id="KW-0521">NADP</keyword>
<keyword evidence="3 8" id="KW-0028">Amino-acid biosynthesis</keyword>
<dbReference type="GO" id="GO:0008652">
    <property type="term" value="P:amino acid biosynthetic process"/>
    <property type="evidence" value="ECO:0007669"/>
    <property type="project" value="UniProtKB-KW"/>
</dbReference>
<proteinExistence type="inferred from homology"/>
<feature type="binding site" evidence="8">
    <location>
        <begin position="14"/>
        <end position="16"/>
    </location>
    <ligand>
        <name>shikimate</name>
        <dbReference type="ChEBI" id="CHEBI:36208"/>
    </ligand>
</feature>
<comment type="similarity">
    <text evidence="8">Belongs to the shikimate dehydrogenase family.</text>
</comment>
<dbReference type="NCBIfam" id="NF001310">
    <property type="entry name" value="PRK00258.1-2"/>
    <property type="match status" value="1"/>
</dbReference>
<feature type="binding site" evidence="8">
    <location>
        <position position="91"/>
    </location>
    <ligand>
        <name>shikimate</name>
        <dbReference type="ChEBI" id="CHEBI:36208"/>
    </ligand>
</feature>
<dbReference type="Proteomes" id="UP000187495">
    <property type="component" value="Unassembled WGS sequence"/>
</dbReference>
<dbReference type="Gene3D" id="3.40.50.10860">
    <property type="entry name" value="Leucine Dehydrogenase, chain A, domain 1"/>
    <property type="match status" value="1"/>
</dbReference>
<evidence type="ECO:0000256" key="8">
    <source>
        <dbReference type="HAMAP-Rule" id="MF_00222"/>
    </source>
</evidence>
<comment type="catalytic activity">
    <reaction evidence="7 8">
        <text>shikimate + NADP(+) = 3-dehydroshikimate + NADPH + H(+)</text>
        <dbReference type="Rhea" id="RHEA:17737"/>
        <dbReference type="ChEBI" id="CHEBI:15378"/>
        <dbReference type="ChEBI" id="CHEBI:16630"/>
        <dbReference type="ChEBI" id="CHEBI:36208"/>
        <dbReference type="ChEBI" id="CHEBI:57783"/>
        <dbReference type="ChEBI" id="CHEBI:58349"/>
        <dbReference type="EC" id="1.1.1.25"/>
    </reaction>
</comment>
<name>A0A1N7E4X6_9GAMM</name>
<dbReference type="EC" id="1.1.1.25" evidence="2 8"/>
<dbReference type="SUPFAM" id="SSF53223">
    <property type="entry name" value="Aminoacid dehydrogenase-like, N-terminal domain"/>
    <property type="match status" value="1"/>
</dbReference>
<feature type="active site" description="Proton acceptor" evidence="8">
    <location>
        <position position="67"/>
    </location>
</feature>
<comment type="function">
    <text evidence="8">Involved in the biosynthesis of the chorismate, which leads to the biosynthesis of aromatic amino acids. Catalyzes the reversible NADPH linked reduction of 3-dehydroshikimate (DHSA) to yield shikimate (SA).</text>
</comment>
<protein>
    <recommendedName>
        <fullName evidence="2 8">Shikimate dehydrogenase (NADP(+))</fullName>
        <shortName evidence="8">SDH</shortName>
        <ecNumber evidence="2 8">1.1.1.25</ecNumber>
    </recommendedName>
</protein>
<dbReference type="GO" id="GO:0019632">
    <property type="term" value="P:shikimate metabolic process"/>
    <property type="evidence" value="ECO:0007669"/>
    <property type="project" value="InterPro"/>
</dbReference>
<evidence type="ECO:0000259" key="11">
    <source>
        <dbReference type="Pfam" id="PF18317"/>
    </source>
</evidence>
<dbReference type="EMBL" id="FTNU01000003">
    <property type="protein sequence ID" value="SIR83068.1"/>
    <property type="molecule type" value="Genomic_DNA"/>
</dbReference>
<evidence type="ECO:0000256" key="2">
    <source>
        <dbReference type="ARBA" id="ARBA00012962"/>
    </source>
</evidence>
<dbReference type="InterPro" id="IPR006151">
    <property type="entry name" value="Shikm_DH/Glu-tRNA_Rdtase"/>
</dbReference>
<keyword evidence="13" id="KW-1185">Reference proteome</keyword>
<dbReference type="GO" id="GO:0005829">
    <property type="term" value="C:cytosol"/>
    <property type="evidence" value="ECO:0007669"/>
    <property type="project" value="TreeGrafter"/>
</dbReference>
<sequence length="263" mass="28214">MQHFIVIGNPINHSKSPEIHHAFAASVGLPICYQRQLCPDNFDSFVAVVLAFFAGGGKGANVTLPFKQMAHQLVQSQGEISDDARHAGAVNTLMIKNGKLYGDNTDGRGLVADLQAHGITLANKKVAIIGAGGATRGAILPLLSTGCSLDIYNRTIDKARQLLEQFNHPALSARPLSDLTTARYDLIINATSATTTGQTLTLGNCQASAAYDMMYGKPSEFLAHFQHQGAATFDGFGMLIQQAKLSFELWTGKMLDLDKITLP</sequence>
<reference evidence="13" key="1">
    <citation type="submission" date="2017-01" db="EMBL/GenBank/DDBJ databases">
        <authorList>
            <person name="Varghese N."/>
            <person name="Submissions S."/>
        </authorList>
    </citation>
    <scope>NUCLEOTIDE SEQUENCE [LARGE SCALE GENOMIC DNA]</scope>
    <source>
        <strain evidence="13">DSM 21768</strain>
    </source>
</reference>
<feature type="domain" description="Shikimate dehydrogenase substrate binding N-terminal" evidence="10">
    <location>
        <begin position="6"/>
        <end position="93"/>
    </location>
</feature>
<dbReference type="UniPathway" id="UPA00053">
    <property type="reaction ID" value="UER00087"/>
</dbReference>
<evidence type="ECO:0000313" key="13">
    <source>
        <dbReference type="Proteomes" id="UP000187495"/>
    </source>
</evidence>
<comment type="pathway">
    <text evidence="1 8">Metabolic intermediate biosynthesis; chorismate biosynthesis; chorismate from D-erythrose 4-phosphate and phosphoenolpyruvate: step 4/7.</text>
</comment>
<feature type="domain" description="SDH C-terminal" evidence="11">
    <location>
        <begin position="235"/>
        <end position="259"/>
    </location>
</feature>
<feature type="binding site" evidence="8">
    <location>
        <position position="242"/>
    </location>
    <ligand>
        <name>shikimate</name>
        <dbReference type="ChEBI" id="CHEBI:36208"/>
    </ligand>
</feature>
<organism evidence="12 13">
    <name type="scientific">Moraxella cuniculi DSM 21768</name>
    <dbReference type="NCBI Taxonomy" id="1122245"/>
    <lineage>
        <taxon>Bacteria</taxon>
        <taxon>Pseudomonadati</taxon>
        <taxon>Pseudomonadota</taxon>
        <taxon>Gammaproteobacteria</taxon>
        <taxon>Moraxellales</taxon>
        <taxon>Moraxellaceae</taxon>
        <taxon>Moraxella</taxon>
    </lineage>
</organism>
<dbReference type="GO" id="GO:0009073">
    <property type="term" value="P:aromatic amino acid family biosynthetic process"/>
    <property type="evidence" value="ECO:0007669"/>
    <property type="project" value="UniProtKB-KW"/>
</dbReference>
<dbReference type="AlphaFoldDB" id="A0A1N7E4X6"/>
<evidence type="ECO:0000256" key="5">
    <source>
        <dbReference type="ARBA" id="ARBA00023002"/>
    </source>
</evidence>
<dbReference type="InterPro" id="IPR022893">
    <property type="entry name" value="Shikimate_DH_fam"/>
</dbReference>
<dbReference type="SUPFAM" id="SSF51735">
    <property type="entry name" value="NAD(P)-binding Rossmann-fold domains"/>
    <property type="match status" value="1"/>
</dbReference>
<keyword evidence="6 8" id="KW-0057">Aromatic amino acid biosynthesis</keyword>
<evidence type="ECO:0000256" key="6">
    <source>
        <dbReference type="ARBA" id="ARBA00023141"/>
    </source>
</evidence>
<feature type="binding site" evidence="8">
    <location>
        <position position="63"/>
    </location>
    <ligand>
        <name>shikimate</name>
        <dbReference type="ChEBI" id="CHEBI:36208"/>
    </ligand>
</feature>
<dbReference type="InterPro" id="IPR036291">
    <property type="entry name" value="NAD(P)-bd_dom_sf"/>
</dbReference>
<feature type="binding site" evidence="8">
    <location>
        <begin position="130"/>
        <end position="134"/>
    </location>
    <ligand>
        <name>NADP(+)</name>
        <dbReference type="ChEBI" id="CHEBI:58349"/>
    </ligand>
</feature>
<keyword evidence="5 8" id="KW-0560">Oxidoreductase</keyword>
<evidence type="ECO:0000256" key="4">
    <source>
        <dbReference type="ARBA" id="ARBA00022857"/>
    </source>
</evidence>
<dbReference type="STRING" id="34061.B0189_09915"/>
<evidence type="ECO:0000313" key="12">
    <source>
        <dbReference type="EMBL" id="SIR83068.1"/>
    </source>
</evidence>
<accession>A0A1N7E4X6</accession>
<dbReference type="HAMAP" id="MF_00222">
    <property type="entry name" value="Shikimate_DH_AroE"/>
    <property type="match status" value="1"/>
</dbReference>
<feature type="binding site" evidence="8">
    <location>
        <position position="82"/>
    </location>
    <ligand>
        <name>NADP(+)</name>
        <dbReference type="ChEBI" id="CHEBI:58349"/>
    </ligand>
</feature>
<dbReference type="Gene3D" id="3.40.50.720">
    <property type="entry name" value="NAD(P)-binding Rossmann-like Domain"/>
    <property type="match status" value="1"/>
</dbReference>
<feature type="binding site" evidence="8">
    <location>
        <position position="106"/>
    </location>
    <ligand>
        <name>shikimate</name>
        <dbReference type="ChEBI" id="CHEBI:36208"/>
    </ligand>
</feature>
<feature type="binding site" evidence="8">
    <location>
        <position position="235"/>
    </location>
    <ligand>
        <name>NADP(+)</name>
        <dbReference type="ChEBI" id="CHEBI:58349"/>
    </ligand>
</feature>
<dbReference type="InterPro" id="IPR046346">
    <property type="entry name" value="Aminoacid_DH-like_N_sf"/>
</dbReference>
<dbReference type="PANTHER" id="PTHR21089:SF1">
    <property type="entry name" value="BIFUNCTIONAL 3-DEHYDROQUINATE DEHYDRATASE_SHIKIMATE DEHYDROGENASE, CHLOROPLASTIC"/>
    <property type="match status" value="1"/>
</dbReference>
<dbReference type="PANTHER" id="PTHR21089">
    <property type="entry name" value="SHIKIMATE DEHYDROGENASE"/>
    <property type="match status" value="1"/>
</dbReference>
<dbReference type="GO" id="GO:0009423">
    <property type="term" value="P:chorismate biosynthetic process"/>
    <property type="evidence" value="ECO:0007669"/>
    <property type="project" value="UniProtKB-UniRule"/>
</dbReference>
<feature type="binding site" evidence="8">
    <location>
        <begin position="153"/>
        <end position="158"/>
    </location>
    <ligand>
        <name>NADP(+)</name>
        <dbReference type="ChEBI" id="CHEBI:58349"/>
    </ligand>
</feature>
<dbReference type="InterPro" id="IPR013708">
    <property type="entry name" value="Shikimate_DH-bd_N"/>
</dbReference>
<feature type="binding site" evidence="8">
    <location>
        <position position="215"/>
    </location>
    <ligand>
        <name>shikimate</name>
        <dbReference type="ChEBI" id="CHEBI:36208"/>
    </ligand>
</feature>
<dbReference type="CDD" id="cd01065">
    <property type="entry name" value="NAD_bind_Shikimate_DH"/>
    <property type="match status" value="1"/>
</dbReference>
<dbReference type="Pfam" id="PF08501">
    <property type="entry name" value="Shikimate_dh_N"/>
    <property type="match status" value="1"/>
</dbReference>
<evidence type="ECO:0000256" key="3">
    <source>
        <dbReference type="ARBA" id="ARBA00022605"/>
    </source>
</evidence>
<dbReference type="GO" id="GO:0004764">
    <property type="term" value="F:shikimate 3-dehydrogenase (NADP+) activity"/>
    <property type="evidence" value="ECO:0007669"/>
    <property type="project" value="UniProtKB-UniRule"/>
</dbReference>
<dbReference type="NCBIfam" id="TIGR00507">
    <property type="entry name" value="aroE"/>
    <property type="match status" value="1"/>
</dbReference>
<dbReference type="Pfam" id="PF18317">
    <property type="entry name" value="SDH_C"/>
    <property type="match status" value="1"/>
</dbReference>
<evidence type="ECO:0000256" key="7">
    <source>
        <dbReference type="ARBA" id="ARBA00049442"/>
    </source>
</evidence>